<comment type="caution">
    <text evidence="3">The sequence shown here is derived from an EMBL/GenBank/DDBJ whole genome shotgun (WGS) entry which is preliminary data.</text>
</comment>
<keyword evidence="2" id="KW-1133">Transmembrane helix</keyword>
<reference evidence="3" key="2">
    <citation type="submission" date="2020-11" db="EMBL/GenBank/DDBJ databases">
        <authorList>
            <person name="Cecchin M."/>
            <person name="Marcolungo L."/>
            <person name="Rossato M."/>
            <person name="Girolomoni L."/>
            <person name="Cosentino E."/>
            <person name="Cuine S."/>
            <person name="Li-Beisson Y."/>
            <person name="Delledonne M."/>
            <person name="Ballottari M."/>
        </authorList>
    </citation>
    <scope>NUCLEOTIDE SEQUENCE</scope>
    <source>
        <strain evidence="3">211/11P</strain>
        <tissue evidence="3">Whole cell</tissue>
    </source>
</reference>
<feature type="transmembrane region" description="Helical" evidence="2">
    <location>
        <begin position="56"/>
        <end position="75"/>
    </location>
</feature>
<evidence type="ECO:0000313" key="4">
    <source>
        <dbReference type="Proteomes" id="UP001055712"/>
    </source>
</evidence>
<dbReference type="AlphaFoldDB" id="A0A9D4TMD7"/>
<sequence>MDKKPRAHKKNTFSGGKRVPTSNVKASRLPGKQRRQATSAGGDDAGGKPKKKARSLLGLIATSAGFAALWAWNVWSRTQHVQADKRTLAAMRRLPLAITEHAACRMDCRFIGRTEIQQALQVGKINSRKSQPGLKPCPKLVVDAAVTPAVGKRKNVQCVFAACPTETRVITVIDTDRNWECGPC</sequence>
<proteinExistence type="predicted"/>
<keyword evidence="2" id="KW-0812">Transmembrane</keyword>
<reference evidence="3" key="1">
    <citation type="journal article" date="2019" name="Plant J.">
        <title>Chlorella vulgaris genome assembly and annotation reveals the molecular basis for metabolic acclimation to high light conditions.</title>
        <authorList>
            <person name="Cecchin M."/>
            <person name="Marcolungo L."/>
            <person name="Rossato M."/>
            <person name="Girolomoni L."/>
            <person name="Cosentino E."/>
            <person name="Cuine S."/>
            <person name="Li-Beisson Y."/>
            <person name="Delledonne M."/>
            <person name="Ballottari M."/>
        </authorList>
    </citation>
    <scope>NUCLEOTIDE SEQUENCE</scope>
    <source>
        <strain evidence="3">211/11P</strain>
    </source>
</reference>
<keyword evidence="4" id="KW-1185">Reference proteome</keyword>
<evidence type="ECO:0000313" key="3">
    <source>
        <dbReference type="EMBL" id="KAI3429509.1"/>
    </source>
</evidence>
<dbReference type="Proteomes" id="UP001055712">
    <property type="component" value="Unassembled WGS sequence"/>
</dbReference>
<protein>
    <submittedName>
        <fullName evidence="3">Uncharacterized protein</fullName>
    </submittedName>
</protein>
<dbReference type="EMBL" id="SIDB01000008">
    <property type="protein sequence ID" value="KAI3429509.1"/>
    <property type="molecule type" value="Genomic_DNA"/>
</dbReference>
<dbReference type="OrthoDB" id="512205at2759"/>
<evidence type="ECO:0000256" key="2">
    <source>
        <dbReference type="SAM" id="Phobius"/>
    </source>
</evidence>
<gene>
    <name evidence="3" type="ORF">D9Q98_005598</name>
</gene>
<accession>A0A9D4TMD7</accession>
<dbReference type="Pfam" id="PF14076">
    <property type="entry name" value="DUF4258"/>
    <property type="match status" value="1"/>
</dbReference>
<organism evidence="3 4">
    <name type="scientific">Chlorella vulgaris</name>
    <name type="common">Green alga</name>
    <dbReference type="NCBI Taxonomy" id="3077"/>
    <lineage>
        <taxon>Eukaryota</taxon>
        <taxon>Viridiplantae</taxon>
        <taxon>Chlorophyta</taxon>
        <taxon>core chlorophytes</taxon>
        <taxon>Trebouxiophyceae</taxon>
        <taxon>Chlorellales</taxon>
        <taxon>Chlorellaceae</taxon>
        <taxon>Chlorella clade</taxon>
        <taxon>Chlorella</taxon>
    </lineage>
</organism>
<name>A0A9D4TMD7_CHLVU</name>
<feature type="compositionally biased region" description="Basic residues" evidence="1">
    <location>
        <begin position="1"/>
        <end position="11"/>
    </location>
</feature>
<dbReference type="InterPro" id="IPR025354">
    <property type="entry name" value="DUF4258"/>
</dbReference>
<feature type="region of interest" description="Disordered" evidence="1">
    <location>
        <begin position="1"/>
        <end position="51"/>
    </location>
</feature>
<evidence type="ECO:0000256" key="1">
    <source>
        <dbReference type="SAM" id="MobiDB-lite"/>
    </source>
</evidence>
<keyword evidence="2" id="KW-0472">Membrane</keyword>